<dbReference type="Proteomes" id="UP000000314">
    <property type="component" value="Chromosome 3"/>
</dbReference>
<keyword evidence="3" id="KW-1185">Reference proteome</keyword>
<evidence type="ECO:0000256" key="1">
    <source>
        <dbReference type="SAM" id="MobiDB-lite"/>
    </source>
</evidence>
<gene>
    <name evidence="2" type="ordered locus">PAS_chr3_1206</name>
</gene>
<organism evidence="2 3">
    <name type="scientific">Komagataella phaffii (strain GS115 / ATCC 20864)</name>
    <name type="common">Yeast</name>
    <name type="synonym">Pichia pastoris</name>
    <dbReference type="NCBI Taxonomy" id="644223"/>
    <lineage>
        <taxon>Eukaryota</taxon>
        <taxon>Fungi</taxon>
        <taxon>Dikarya</taxon>
        <taxon>Ascomycota</taxon>
        <taxon>Saccharomycotina</taxon>
        <taxon>Pichiomycetes</taxon>
        <taxon>Pichiales</taxon>
        <taxon>Pichiaceae</taxon>
        <taxon>Komagataella</taxon>
    </lineage>
</organism>
<feature type="region of interest" description="Disordered" evidence="1">
    <location>
        <begin position="93"/>
        <end position="119"/>
    </location>
</feature>
<dbReference type="KEGG" id="ppa:PAS_chr3_1206"/>
<feature type="region of interest" description="Disordered" evidence="1">
    <location>
        <begin position="193"/>
        <end position="228"/>
    </location>
</feature>
<dbReference type="HOGENOM" id="CLU_685337_0_0_1"/>
<dbReference type="EMBL" id="FN392321">
    <property type="protein sequence ID" value="CAY70705.1"/>
    <property type="molecule type" value="Genomic_DNA"/>
</dbReference>
<dbReference type="OrthoDB" id="5364312at2759"/>
<feature type="compositionally biased region" description="Polar residues" evidence="1">
    <location>
        <begin position="259"/>
        <end position="274"/>
    </location>
</feature>
<dbReference type="InParanoid" id="C4R569"/>
<feature type="compositionally biased region" description="Polar residues" evidence="1">
    <location>
        <begin position="193"/>
        <end position="211"/>
    </location>
</feature>
<proteinExistence type="predicted"/>
<protein>
    <submittedName>
        <fullName evidence="2">Uncharacterized protein</fullName>
    </submittedName>
</protein>
<evidence type="ECO:0000313" key="3">
    <source>
        <dbReference type="Proteomes" id="UP000000314"/>
    </source>
</evidence>
<feature type="compositionally biased region" description="Polar residues" evidence="1">
    <location>
        <begin position="107"/>
        <end position="119"/>
    </location>
</feature>
<accession>C4R569</accession>
<dbReference type="RefSeq" id="XP_002492884.1">
    <property type="nucleotide sequence ID" value="XM_002492839.1"/>
</dbReference>
<sequence length="402" mass="44351">MSKIMGLTTLSLGNNLHHDPDKKSFKERISSKLHLHNEYHPKVPPLYVETSTHQNEEPTLVSGSAASSITPSVGAESINKDPNLIFERSVQSPINVSSPPRTAPAGSATNNNSTEILLSSPRTDAPHQFLRRTSSISVPQHCCTEDLTAPVLDATAEILSSNDEEDLNEVTIVSMKSARRNLGEKLCNCISRPNSGATSNSSANRSPNIATYSVPEFSPPTFRRRPSEILSDNFRSNVRRSTSVISFNNHSIIPPPLTLSRTQSGIDPTTNSSPQRKKSISFYTFNDILSMEKSTKAARPSTTDSKTEPTPLIDEQLDAEEADPELFDGSSLTDEQQQQKLSHIRTNSNYSIYSDEQNDDQNCFEDEFRNEESNPMTSCSLSDLIRSNTGELIRKSSHLSPK</sequence>
<dbReference type="FunCoup" id="C4R569">
    <property type="interactions" value="46"/>
</dbReference>
<dbReference type="AlphaFoldDB" id="C4R569"/>
<name>C4R569_KOMPG</name>
<dbReference type="GeneID" id="8200359"/>
<feature type="region of interest" description="Disordered" evidence="1">
    <location>
        <begin position="256"/>
        <end position="278"/>
    </location>
</feature>
<reference evidence="2 3" key="1">
    <citation type="journal article" date="2009" name="Nat. Biotechnol.">
        <title>Genome sequence of the recombinant protein production host Pichia pastoris.</title>
        <authorList>
            <person name="De Schutter K."/>
            <person name="Lin Y.C."/>
            <person name="Tiels P."/>
            <person name="Van Hecke A."/>
            <person name="Glinka S."/>
            <person name="Weber-Lehmann J."/>
            <person name="Rouze P."/>
            <person name="Van de Peer Y."/>
            <person name="Callewaert N."/>
        </authorList>
    </citation>
    <scope>NUCLEOTIDE SEQUENCE [LARGE SCALE GENOMIC DNA]</scope>
    <source>
        <strain evidence="3">GS115 / ATCC 20864</strain>
    </source>
</reference>
<evidence type="ECO:0000313" key="2">
    <source>
        <dbReference type="EMBL" id="CAY70705.1"/>
    </source>
</evidence>
<feature type="region of interest" description="Disordered" evidence="1">
    <location>
        <begin position="293"/>
        <end position="313"/>
    </location>
</feature>